<feature type="transmembrane region" description="Helical" evidence="1">
    <location>
        <begin position="559"/>
        <end position="578"/>
    </location>
</feature>
<dbReference type="InterPro" id="IPR001036">
    <property type="entry name" value="Acrflvin-R"/>
</dbReference>
<reference evidence="2 3" key="1">
    <citation type="submission" date="2021-05" db="EMBL/GenBank/DDBJ databases">
        <title>Fusibacter ferrireducens sp. nov., an anaerobic, sulfur- and Fe-reducing bacterium isolated from the mangrove sediment.</title>
        <authorList>
            <person name="Qiu D."/>
        </authorList>
    </citation>
    <scope>NUCLEOTIDE SEQUENCE [LARGE SCALE GENOMIC DNA]</scope>
    <source>
        <strain evidence="2 3">DSM 12116</strain>
    </source>
</reference>
<evidence type="ECO:0000313" key="2">
    <source>
        <dbReference type="EMBL" id="MBS7526281.1"/>
    </source>
</evidence>
<dbReference type="Gene3D" id="3.30.70.1440">
    <property type="entry name" value="Multidrug efflux transporter AcrB pore domain"/>
    <property type="match status" value="1"/>
</dbReference>
<dbReference type="Gene3D" id="1.20.1640.10">
    <property type="entry name" value="Multidrug efflux transporter AcrB transmembrane domain"/>
    <property type="match status" value="2"/>
</dbReference>
<keyword evidence="1" id="KW-0812">Transmembrane</keyword>
<feature type="transmembrane region" description="Helical" evidence="1">
    <location>
        <begin position="537"/>
        <end position="553"/>
    </location>
</feature>
<name>A0ABS5PPK2_9FIRM</name>
<dbReference type="Proteomes" id="UP000746471">
    <property type="component" value="Unassembled WGS sequence"/>
</dbReference>
<dbReference type="Pfam" id="PF00873">
    <property type="entry name" value="ACR_tran"/>
    <property type="match status" value="1"/>
</dbReference>
<feature type="transmembrane region" description="Helical" evidence="1">
    <location>
        <begin position="389"/>
        <end position="410"/>
    </location>
</feature>
<feature type="transmembrane region" description="Helical" evidence="1">
    <location>
        <begin position="1062"/>
        <end position="1084"/>
    </location>
</feature>
<evidence type="ECO:0000313" key="3">
    <source>
        <dbReference type="Proteomes" id="UP000746471"/>
    </source>
</evidence>
<feature type="transmembrane region" description="Helical" evidence="1">
    <location>
        <begin position="985"/>
        <end position="1008"/>
    </location>
</feature>
<keyword evidence="1" id="KW-1133">Transmembrane helix</keyword>
<feature type="transmembrane region" description="Helical" evidence="1">
    <location>
        <begin position="364"/>
        <end position="382"/>
    </location>
</feature>
<keyword evidence="1" id="KW-0472">Membrane</keyword>
<dbReference type="InterPro" id="IPR027463">
    <property type="entry name" value="AcrB_DN_DC_subdom"/>
</dbReference>
<dbReference type="Gene3D" id="3.30.2090.10">
    <property type="entry name" value="Multidrug efflux transporter AcrB TolC docking domain, DN and DC subdomains"/>
    <property type="match status" value="2"/>
</dbReference>
<feature type="transmembrane region" description="Helical" evidence="1">
    <location>
        <begin position="1029"/>
        <end position="1050"/>
    </location>
</feature>
<feature type="transmembrane region" description="Helical" evidence="1">
    <location>
        <begin position="959"/>
        <end position="979"/>
    </location>
</feature>
<dbReference type="SUPFAM" id="SSF82714">
    <property type="entry name" value="Multidrug efflux transporter AcrB TolC docking domain, DN and DC subdomains"/>
    <property type="match status" value="2"/>
</dbReference>
<feature type="transmembrane region" description="Helical" evidence="1">
    <location>
        <begin position="457"/>
        <end position="476"/>
    </location>
</feature>
<feature type="transmembrane region" description="Helical" evidence="1">
    <location>
        <begin position="933"/>
        <end position="952"/>
    </location>
</feature>
<feature type="transmembrane region" description="Helical" evidence="1">
    <location>
        <begin position="416"/>
        <end position="436"/>
    </location>
</feature>
<comment type="caution">
    <text evidence="2">The sequence shown here is derived from an EMBL/GenBank/DDBJ whole genome shotgun (WGS) entry which is preliminary data.</text>
</comment>
<dbReference type="SUPFAM" id="SSF82693">
    <property type="entry name" value="Multidrug efflux transporter AcrB pore domain, PN1, PN2, PC1 and PC2 subdomains"/>
    <property type="match status" value="3"/>
</dbReference>
<gene>
    <name evidence="2" type="ORF">KHM83_06300</name>
</gene>
<feature type="transmembrane region" description="Helical" evidence="1">
    <location>
        <begin position="608"/>
        <end position="630"/>
    </location>
</feature>
<dbReference type="Gene3D" id="3.30.70.1320">
    <property type="entry name" value="Multidrug efflux transporter AcrB pore domain like"/>
    <property type="match status" value="1"/>
</dbReference>
<dbReference type="RefSeq" id="WP_213236085.1">
    <property type="nucleotide sequence ID" value="NZ_JAHBCL010000009.1"/>
</dbReference>
<keyword evidence="3" id="KW-1185">Reference proteome</keyword>
<dbReference type="SUPFAM" id="SSF82866">
    <property type="entry name" value="Multidrug efflux transporter AcrB transmembrane domain"/>
    <property type="match status" value="2"/>
</dbReference>
<proteinExistence type="predicted"/>
<organism evidence="2 3">
    <name type="scientific">Fusibacter paucivorans</name>
    <dbReference type="NCBI Taxonomy" id="76009"/>
    <lineage>
        <taxon>Bacteria</taxon>
        <taxon>Bacillati</taxon>
        <taxon>Bacillota</taxon>
        <taxon>Clostridia</taxon>
        <taxon>Eubacteriales</taxon>
        <taxon>Eubacteriales Family XII. Incertae Sedis</taxon>
        <taxon>Fusibacter</taxon>
    </lineage>
</organism>
<dbReference type="PANTHER" id="PTHR32063">
    <property type="match status" value="1"/>
</dbReference>
<dbReference type="PANTHER" id="PTHR32063:SF0">
    <property type="entry name" value="SWARMING MOTILITY PROTEIN SWRC"/>
    <property type="match status" value="1"/>
</dbReference>
<dbReference type="EMBL" id="JAHBCL010000009">
    <property type="protein sequence ID" value="MBS7526281.1"/>
    <property type="molecule type" value="Genomic_DNA"/>
</dbReference>
<sequence length="1097" mass="118938">MRNVNNQENDRDQSIEIVEQRKSHLLSRIAGYFIHHTHMTYLFIILLLVLGISSAYLLPKESLPEIVFPTLMIQTPYPGAGALDVEQLVTDPIETALSGMDEVDEMTSQSSEGLSYVVITFLEGVDIQKKELEADSLLGEVDLPDGAEQPDAVIFKTSELPLMTFSVSGPYRISTLSQIASDIADEVTAMPAVDDVTLSGDVTEEIHVVVDEKKLINSGFTFDQVMNALAGSNVDLPVGTIERGGQVTTVSIDNRITDLEAMKNVIVSGNGGQSVYLGELADIHYDIKSQRLTNRTYFKADNSETAKESVSMTVYRKKGADVIGTSADIKAMIEAGRGRLYPKDVAVEIVYDNAVNVKRDLSNIQLSAGSGLMVVIMVLFLFIGLKESLIVAITMPLSLLLTLGLLSYLGISLNTFAILGLIVALGLLVDNAIIVMENMDRLYRMGYTPYRAALDGVTQVALPILASTLTTVAAFFPLSILPGILGAFVNTIPRTIILTLLSSLLISITVTPSIYLVMLKRSKRRPAMIDAGRIKKMLALAFMMLMSFIAFYDPEGAKWLPIAASAFFGSLMALKLWHLGSTSMDTSRLVKWYEKVLSWFIGSPLRQLSLIGVGIIILVGTAAFIPLGILKVNFFPQSEPSSLTVTVDTPGGMTLDETGVVTAEVERILIEEPAVAVFNTAIGGVAAADTATINVTFYDKSFMTEDGFTVLKRLERAFAAIPDAKIEVTVAAQGGPPSGKPIAIELLANDYEAGKGVADQYVSILREIDGVYNAAVSVTDSGPRTVMKIDPIAANQYGLSVSDIARQLNRALNGAIATTLKEGQTLIDVRVLDEAIHKTDAVNLDTMYVTLQNGTKLPLSAVASYHFEQGVSAIAHQDGERIITVTADVMEGYNASEITNDLDVKISAIQMPDGVKVKLSGEVAQIQDSFKDLMRSMILAVLLVFVILTVQFKSVKQPFAILTTVPMAFIGVFSGLVITGNEFGFYAFMGLIALVGIAVNDAIVLIDFMNGLRREGVSLDEAVVEAGKIRFNPVLATTMTTIGGVLPLAFREVYYAQFSFTLVFGLLVTTVMTLYFIPVTYHLIERRSDKKEAHDEV</sequence>
<feature type="transmembrane region" description="Helical" evidence="1">
    <location>
        <begin position="39"/>
        <end position="58"/>
    </location>
</feature>
<dbReference type="Gene3D" id="3.30.70.1430">
    <property type="entry name" value="Multidrug efflux transporter AcrB pore domain"/>
    <property type="match status" value="2"/>
</dbReference>
<dbReference type="PRINTS" id="PR00702">
    <property type="entry name" value="ACRIFLAVINRP"/>
</dbReference>
<accession>A0ABS5PPK2</accession>
<protein>
    <submittedName>
        <fullName evidence="2">Efflux RND transporter permease subunit</fullName>
    </submittedName>
</protein>
<feature type="transmembrane region" description="Helical" evidence="1">
    <location>
        <begin position="496"/>
        <end position="517"/>
    </location>
</feature>
<evidence type="ECO:0000256" key="1">
    <source>
        <dbReference type="SAM" id="Phobius"/>
    </source>
</evidence>